<dbReference type="AlphaFoldDB" id="J9G4V5"/>
<proteinExistence type="predicted"/>
<reference evidence="1" key="1">
    <citation type="journal article" date="2012" name="PLoS ONE">
        <title>Gene sets for utilization of primary and secondary nutrition supplies in the distal gut of endangered iberian lynx.</title>
        <authorList>
            <person name="Alcaide M."/>
            <person name="Messina E."/>
            <person name="Richter M."/>
            <person name="Bargiela R."/>
            <person name="Peplies J."/>
            <person name="Huws S.A."/>
            <person name="Newbold C.J."/>
            <person name="Golyshin P.N."/>
            <person name="Simon M.A."/>
            <person name="Lopez G."/>
            <person name="Yakimov M.M."/>
            <person name="Ferrer M."/>
        </authorList>
    </citation>
    <scope>NUCLEOTIDE SEQUENCE</scope>
</reference>
<dbReference type="EMBL" id="AMCI01002623">
    <property type="protein sequence ID" value="EJX02252.1"/>
    <property type="molecule type" value="Genomic_DNA"/>
</dbReference>
<gene>
    <name evidence="1" type="ORF">EVA_09642</name>
</gene>
<organism evidence="1">
    <name type="scientific">gut metagenome</name>
    <dbReference type="NCBI Taxonomy" id="749906"/>
    <lineage>
        <taxon>unclassified sequences</taxon>
        <taxon>metagenomes</taxon>
        <taxon>organismal metagenomes</taxon>
    </lineage>
</organism>
<accession>J9G4V5</accession>
<comment type="caution">
    <text evidence="1">The sequence shown here is derived from an EMBL/GenBank/DDBJ whole genome shotgun (WGS) entry which is preliminary data.</text>
</comment>
<protein>
    <submittedName>
        <fullName evidence="1">Uncharacterized protein</fullName>
    </submittedName>
</protein>
<feature type="non-terminal residue" evidence="1">
    <location>
        <position position="33"/>
    </location>
</feature>
<sequence length="33" mass="3986">MGQPELFELTRMSAWLSTLFPNLIVKVDWWNVY</sequence>
<evidence type="ECO:0000313" key="1">
    <source>
        <dbReference type="EMBL" id="EJX02252.1"/>
    </source>
</evidence>
<name>J9G4V5_9ZZZZ</name>